<dbReference type="PANTHER" id="PTHR34072:SF41">
    <property type="entry name" value="REVERSE TRANSCRIPTASE_RETROTRANSPOSON-DERIVED PROTEIN RNASE H-LIKE DOMAIN-CONTAINING PROTEIN"/>
    <property type="match status" value="1"/>
</dbReference>
<gene>
    <name evidence="3" type="ORF">AMTR_s02650p00002200</name>
</gene>
<organism evidence="3 4">
    <name type="scientific">Amborella trichopoda</name>
    <dbReference type="NCBI Taxonomy" id="13333"/>
    <lineage>
        <taxon>Eukaryota</taxon>
        <taxon>Viridiplantae</taxon>
        <taxon>Streptophyta</taxon>
        <taxon>Embryophyta</taxon>
        <taxon>Tracheophyta</taxon>
        <taxon>Spermatophyta</taxon>
        <taxon>Magnoliopsida</taxon>
        <taxon>Amborellales</taxon>
        <taxon>Amborellaceae</taxon>
        <taxon>Amborella</taxon>
    </lineage>
</organism>
<evidence type="ECO:0000259" key="2">
    <source>
        <dbReference type="Pfam" id="PF17919"/>
    </source>
</evidence>
<proteinExistence type="predicted"/>
<reference evidence="4" key="1">
    <citation type="journal article" date="2013" name="Science">
        <title>The Amborella genome and the evolution of flowering plants.</title>
        <authorList>
            <consortium name="Amborella Genome Project"/>
        </authorList>
    </citation>
    <scope>NUCLEOTIDE SEQUENCE [LARGE SCALE GENOMIC DNA]</scope>
</reference>
<keyword evidence="4" id="KW-1185">Reference proteome</keyword>
<dbReference type="Proteomes" id="UP000017836">
    <property type="component" value="Unassembled WGS sequence"/>
</dbReference>
<dbReference type="EMBL" id="KI395507">
    <property type="protein sequence ID" value="ERM98090.1"/>
    <property type="molecule type" value="Genomic_DNA"/>
</dbReference>
<dbReference type="InterPro" id="IPR043502">
    <property type="entry name" value="DNA/RNA_pol_sf"/>
</dbReference>
<name>U5D0G0_AMBTC</name>
<evidence type="ECO:0000256" key="1">
    <source>
        <dbReference type="SAM" id="MobiDB-lite"/>
    </source>
</evidence>
<dbReference type="PANTHER" id="PTHR34072">
    <property type="entry name" value="ENZYMATIC POLYPROTEIN-RELATED"/>
    <property type="match status" value="1"/>
</dbReference>
<accession>U5D0G0</accession>
<sequence>MTRQLPDHTKPKEVHTDASDYAIGGVLVQEGHPIAYESRKLNETGPREGDDSNSALLENLEARTTCLGHDSWSRRVATT</sequence>
<dbReference type="SUPFAM" id="SSF56672">
    <property type="entry name" value="DNA/RNA polymerases"/>
    <property type="match status" value="1"/>
</dbReference>
<dbReference type="Pfam" id="PF17919">
    <property type="entry name" value="RT_RNaseH_2"/>
    <property type="match status" value="1"/>
</dbReference>
<feature type="compositionally biased region" description="Basic and acidic residues" evidence="1">
    <location>
        <begin position="1"/>
        <end position="18"/>
    </location>
</feature>
<dbReference type="AlphaFoldDB" id="U5D0G0"/>
<feature type="domain" description="Reverse transcriptase/retrotransposon-derived protein RNase H-like" evidence="2">
    <location>
        <begin position="5"/>
        <end position="44"/>
    </location>
</feature>
<evidence type="ECO:0000313" key="3">
    <source>
        <dbReference type="EMBL" id="ERM98090.1"/>
    </source>
</evidence>
<feature type="region of interest" description="Disordered" evidence="1">
    <location>
        <begin position="1"/>
        <end position="21"/>
    </location>
</feature>
<evidence type="ECO:0000313" key="4">
    <source>
        <dbReference type="Proteomes" id="UP000017836"/>
    </source>
</evidence>
<protein>
    <recommendedName>
        <fullName evidence="2">Reverse transcriptase/retrotransposon-derived protein RNase H-like domain-containing protein</fullName>
    </recommendedName>
</protein>
<dbReference type="InterPro" id="IPR041577">
    <property type="entry name" value="RT_RNaseH_2"/>
</dbReference>
<dbReference type="Gramene" id="ERM98090">
    <property type="protein sequence ID" value="ERM98090"/>
    <property type="gene ID" value="AMTR_s02650p00002200"/>
</dbReference>
<dbReference type="HOGENOM" id="CLU_2609293_0_0_1"/>